<feature type="coiled-coil region" evidence="1">
    <location>
        <begin position="24"/>
        <end position="62"/>
    </location>
</feature>
<proteinExistence type="predicted"/>
<dbReference type="Proteomes" id="UP000277579">
    <property type="component" value="Unassembled WGS sequence"/>
</dbReference>
<evidence type="ECO:0000313" key="3">
    <source>
        <dbReference type="EMBL" id="RKS25303.1"/>
    </source>
</evidence>
<keyword evidence="2" id="KW-0812">Transmembrane</keyword>
<dbReference type="EMBL" id="RBLC01000001">
    <property type="protein sequence ID" value="RKS25303.1"/>
    <property type="molecule type" value="Genomic_DNA"/>
</dbReference>
<keyword evidence="2" id="KW-1133">Transmembrane helix</keyword>
<feature type="transmembrane region" description="Helical" evidence="2">
    <location>
        <begin position="6"/>
        <end position="25"/>
    </location>
</feature>
<keyword evidence="4" id="KW-1185">Reference proteome</keyword>
<evidence type="ECO:0000313" key="4">
    <source>
        <dbReference type="Proteomes" id="UP000277579"/>
    </source>
</evidence>
<gene>
    <name evidence="3" type="ORF">CLV94_0333</name>
</gene>
<evidence type="ECO:0008006" key="5">
    <source>
        <dbReference type="Google" id="ProtNLM"/>
    </source>
</evidence>
<dbReference type="OrthoDB" id="1377297at2"/>
<comment type="caution">
    <text evidence="3">The sequence shown here is derived from an EMBL/GenBank/DDBJ whole genome shotgun (WGS) entry which is preliminary data.</text>
</comment>
<organism evidence="3 4">
    <name type="scientific">Flavobacterium endophyticum</name>
    <dbReference type="NCBI Taxonomy" id="1540163"/>
    <lineage>
        <taxon>Bacteria</taxon>
        <taxon>Pseudomonadati</taxon>
        <taxon>Bacteroidota</taxon>
        <taxon>Flavobacteriia</taxon>
        <taxon>Flavobacteriales</taxon>
        <taxon>Flavobacteriaceae</taxon>
        <taxon>Flavobacterium</taxon>
    </lineage>
</organism>
<accession>A0A495MKB1</accession>
<protein>
    <recommendedName>
        <fullName evidence="5">YtxH-like protein</fullName>
    </recommendedName>
</protein>
<evidence type="ECO:0000256" key="1">
    <source>
        <dbReference type="SAM" id="Coils"/>
    </source>
</evidence>
<dbReference type="RefSeq" id="WP_121374716.1">
    <property type="nucleotide sequence ID" value="NZ_RBLC01000001.1"/>
</dbReference>
<reference evidence="3 4" key="1">
    <citation type="submission" date="2018-10" db="EMBL/GenBank/DDBJ databases">
        <title>Genomic Encyclopedia of Archaeal and Bacterial Type Strains, Phase II (KMG-II): from individual species to whole genera.</title>
        <authorList>
            <person name="Goeker M."/>
        </authorList>
    </citation>
    <scope>NUCLEOTIDE SEQUENCE [LARGE SCALE GENOMIC DNA]</scope>
    <source>
        <strain evidence="3 4">DSM 29537</strain>
    </source>
</reference>
<dbReference type="AlphaFoldDB" id="A0A495MKB1"/>
<sequence>MSSKKLVLGIAVGVAAIAVVGLIVAKKKSKKNKLSEKALEARDNFKSKLNELQRKAKKEFNSALEDGEALANKAKDRANEWAHRVNP</sequence>
<keyword evidence="1" id="KW-0175">Coiled coil</keyword>
<keyword evidence="2" id="KW-0472">Membrane</keyword>
<name>A0A495MKB1_9FLAO</name>
<evidence type="ECO:0000256" key="2">
    <source>
        <dbReference type="SAM" id="Phobius"/>
    </source>
</evidence>